<dbReference type="EMBL" id="VDFU01000027">
    <property type="protein sequence ID" value="TNC47291.1"/>
    <property type="molecule type" value="Genomic_DNA"/>
</dbReference>
<evidence type="ECO:0000256" key="5">
    <source>
        <dbReference type="ARBA" id="ARBA00023136"/>
    </source>
</evidence>
<dbReference type="Pfam" id="PF01594">
    <property type="entry name" value="AI-2E_transport"/>
    <property type="match status" value="1"/>
</dbReference>
<comment type="similarity">
    <text evidence="2">Belongs to the autoinducer-2 exporter (AI-2E) (TC 2.A.86) family.</text>
</comment>
<evidence type="ECO:0000313" key="7">
    <source>
        <dbReference type="EMBL" id="TNC47291.1"/>
    </source>
</evidence>
<evidence type="ECO:0000256" key="6">
    <source>
        <dbReference type="SAM" id="MobiDB-lite"/>
    </source>
</evidence>
<comment type="caution">
    <text evidence="7">The sequence shown here is derived from an EMBL/GenBank/DDBJ whole genome shotgun (WGS) entry which is preliminary data.</text>
</comment>
<keyword evidence="8" id="KW-1185">Reference proteome</keyword>
<evidence type="ECO:0000256" key="3">
    <source>
        <dbReference type="ARBA" id="ARBA00022692"/>
    </source>
</evidence>
<dbReference type="OrthoDB" id="9799225at2"/>
<evidence type="ECO:0000256" key="1">
    <source>
        <dbReference type="ARBA" id="ARBA00004141"/>
    </source>
</evidence>
<dbReference type="Proteomes" id="UP000305887">
    <property type="component" value="Unassembled WGS sequence"/>
</dbReference>
<feature type="region of interest" description="Disordered" evidence="6">
    <location>
        <begin position="1"/>
        <end position="22"/>
    </location>
</feature>
<name>A0A5C4MNX0_9RHOB</name>
<evidence type="ECO:0000256" key="4">
    <source>
        <dbReference type="ARBA" id="ARBA00022989"/>
    </source>
</evidence>
<evidence type="ECO:0000313" key="8">
    <source>
        <dbReference type="Proteomes" id="UP000305887"/>
    </source>
</evidence>
<gene>
    <name evidence="7" type="ORF">FHG66_17005</name>
</gene>
<dbReference type="InterPro" id="IPR002549">
    <property type="entry name" value="AI-2E-like"/>
</dbReference>
<reference evidence="7 8" key="1">
    <citation type="submission" date="2019-06" db="EMBL/GenBank/DDBJ databases">
        <title>YIM 131921 draft genome.</title>
        <authorList>
            <person name="Jiang L."/>
        </authorList>
    </citation>
    <scope>NUCLEOTIDE SEQUENCE [LARGE SCALE GENOMIC DNA]</scope>
    <source>
        <strain evidence="7 8">YIM 131921</strain>
    </source>
</reference>
<keyword evidence="5" id="KW-0472">Membrane</keyword>
<protein>
    <submittedName>
        <fullName evidence="7">AI-2E family transporter</fullName>
    </submittedName>
</protein>
<evidence type="ECO:0000256" key="2">
    <source>
        <dbReference type="ARBA" id="ARBA00009773"/>
    </source>
</evidence>
<sequence length="153" mass="16217">MGSDSHRARSTPKGGFSSAAVGTGSGAKVIEVASRLRLDQAVLWREDLRLTSEGAGRQRRHETSSSPPLLLPWAVLTFALNVNPSIGSILAVALAAAMPLGQFGEPLPFPVILRGVPTIQMIHGNLLEPALMGRSLNLSRFEVILSLTAWAGL</sequence>
<dbReference type="GO" id="GO:0016020">
    <property type="term" value="C:membrane"/>
    <property type="evidence" value="ECO:0007669"/>
    <property type="project" value="UniProtKB-SubCell"/>
</dbReference>
<comment type="subcellular location">
    <subcellularLocation>
        <location evidence="1">Membrane</location>
        <topology evidence="1">Multi-pass membrane protein</topology>
    </subcellularLocation>
</comment>
<keyword evidence="4" id="KW-1133">Transmembrane helix</keyword>
<organism evidence="7 8">
    <name type="scientific">Rubellimicrobium rubrum</name>
    <dbReference type="NCBI Taxonomy" id="2585369"/>
    <lineage>
        <taxon>Bacteria</taxon>
        <taxon>Pseudomonadati</taxon>
        <taxon>Pseudomonadota</taxon>
        <taxon>Alphaproteobacteria</taxon>
        <taxon>Rhodobacterales</taxon>
        <taxon>Roseobacteraceae</taxon>
        <taxon>Rubellimicrobium</taxon>
    </lineage>
</organism>
<proteinExistence type="inferred from homology"/>
<dbReference type="AlphaFoldDB" id="A0A5C4MNX0"/>
<keyword evidence="3" id="KW-0812">Transmembrane</keyword>
<accession>A0A5C4MNX0</accession>